<comment type="caution">
    <text evidence="1">The sequence shown here is derived from an EMBL/GenBank/DDBJ whole genome shotgun (WGS) entry which is preliminary data.</text>
</comment>
<proteinExistence type="predicted"/>
<keyword evidence="2" id="KW-1185">Reference proteome</keyword>
<evidence type="ECO:0000313" key="1">
    <source>
        <dbReference type="EMBL" id="GMT13536.1"/>
    </source>
</evidence>
<organism evidence="1 2">
    <name type="scientific">Pristionchus fissidentatus</name>
    <dbReference type="NCBI Taxonomy" id="1538716"/>
    <lineage>
        <taxon>Eukaryota</taxon>
        <taxon>Metazoa</taxon>
        <taxon>Ecdysozoa</taxon>
        <taxon>Nematoda</taxon>
        <taxon>Chromadorea</taxon>
        <taxon>Rhabditida</taxon>
        <taxon>Rhabditina</taxon>
        <taxon>Diplogasteromorpha</taxon>
        <taxon>Diplogasteroidea</taxon>
        <taxon>Neodiplogasteridae</taxon>
        <taxon>Pristionchus</taxon>
    </lineage>
</organism>
<dbReference type="Proteomes" id="UP001432322">
    <property type="component" value="Unassembled WGS sequence"/>
</dbReference>
<evidence type="ECO:0000313" key="2">
    <source>
        <dbReference type="Proteomes" id="UP001432322"/>
    </source>
</evidence>
<sequence>KLKRGIIQMPSIERLPAAIELVKHYINQSELDRKTFNAIISSLSHGEFKQLLRKCPRLPDQLKAEAEAELQEGSQFITLTIQPIGSGRPLTLSVEMARRPTGFLIKKMIEDCERIPCDQLRLIQCCLNQLKKSSARR</sequence>
<dbReference type="AlphaFoldDB" id="A0AAV5V463"/>
<name>A0AAV5V463_9BILA</name>
<feature type="non-terminal residue" evidence="1">
    <location>
        <position position="1"/>
    </location>
</feature>
<dbReference type="EMBL" id="BTSY01000002">
    <property type="protein sequence ID" value="GMT13536.1"/>
    <property type="molecule type" value="Genomic_DNA"/>
</dbReference>
<gene>
    <name evidence="1" type="ORF">PFISCL1PPCAC_4833</name>
</gene>
<protein>
    <submittedName>
        <fullName evidence="1">Uncharacterized protein</fullName>
    </submittedName>
</protein>
<accession>A0AAV5V463</accession>
<reference evidence="1" key="1">
    <citation type="submission" date="2023-10" db="EMBL/GenBank/DDBJ databases">
        <title>Genome assembly of Pristionchus species.</title>
        <authorList>
            <person name="Yoshida K."/>
            <person name="Sommer R.J."/>
        </authorList>
    </citation>
    <scope>NUCLEOTIDE SEQUENCE</scope>
    <source>
        <strain evidence="1">RS5133</strain>
    </source>
</reference>